<name>A0A4R2JEJ8_9PSEU</name>
<dbReference type="EMBL" id="SLWS01000006">
    <property type="protein sequence ID" value="TCO56947.1"/>
    <property type="molecule type" value="Genomic_DNA"/>
</dbReference>
<evidence type="ECO:0000313" key="5">
    <source>
        <dbReference type="Proteomes" id="UP000295680"/>
    </source>
</evidence>
<dbReference type="PANTHER" id="PTHR43022:SF1">
    <property type="entry name" value="PROTEIN SMF"/>
    <property type="match status" value="1"/>
</dbReference>
<comment type="caution">
    <text evidence="4">The sequence shown here is derived from an EMBL/GenBank/DDBJ whole genome shotgun (WGS) entry which is preliminary data.</text>
</comment>
<feature type="domain" description="Smf/DprA SLOG" evidence="3">
    <location>
        <begin position="40"/>
        <end position="260"/>
    </location>
</feature>
<dbReference type="InterPro" id="IPR057666">
    <property type="entry name" value="DrpA_SLOG"/>
</dbReference>
<feature type="compositionally biased region" description="Low complexity" evidence="2">
    <location>
        <begin position="351"/>
        <end position="363"/>
    </location>
</feature>
<evidence type="ECO:0000259" key="3">
    <source>
        <dbReference type="Pfam" id="PF02481"/>
    </source>
</evidence>
<accession>A0A4R2JEJ8</accession>
<comment type="similarity">
    <text evidence="1">Belongs to the DprA/Smf family.</text>
</comment>
<dbReference type="Pfam" id="PF02481">
    <property type="entry name" value="DNA_processg_A"/>
    <property type="match status" value="1"/>
</dbReference>
<dbReference type="Gene3D" id="3.40.50.450">
    <property type="match status" value="1"/>
</dbReference>
<proteinExistence type="inferred from homology"/>
<dbReference type="SUPFAM" id="SSF102405">
    <property type="entry name" value="MCP/YpsA-like"/>
    <property type="match status" value="1"/>
</dbReference>
<feature type="region of interest" description="Disordered" evidence="2">
    <location>
        <begin position="264"/>
        <end position="284"/>
    </location>
</feature>
<evidence type="ECO:0000256" key="1">
    <source>
        <dbReference type="ARBA" id="ARBA00006525"/>
    </source>
</evidence>
<feature type="region of interest" description="Disordered" evidence="2">
    <location>
        <begin position="332"/>
        <end position="363"/>
    </location>
</feature>
<protein>
    <submittedName>
        <fullName evidence="4">DNA processing protein</fullName>
    </submittedName>
</protein>
<dbReference type="PANTHER" id="PTHR43022">
    <property type="entry name" value="PROTEIN SMF"/>
    <property type="match status" value="1"/>
</dbReference>
<dbReference type="AlphaFoldDB" id="A0A4R2JEJ8"/>
<keyword evidence="5" id="KW-1185">Reference proteome</keyword>
<reference evidence="4 5" key="1">
    <citation type="submission" date="2019-03" db="EMBL/GenBank/DDBJ databases">
        <title>Genomic Encyclopedia of Type Strains, Phase IV (KMG-IV): sequencing the most valuable type-strain genomes for metagenomic binning, comparative biology and taxonomic classification.</title>
        <authorList>
            <person name="Goeker M."/>
        </authorList>
    </citation>
    <scope>NUCLEOTIDE SEQUENCE [LARGE SCALE GENOMIC DNA]</scope>
    <source>
        <strain evidence="4 5">DSM 45934</strain>
    </source>
</reference>
<evidence type="ECO:0000256" key="2">
    <source>
        <dbReference type="SAM" id="MobiDB-lite"/>
    </source>
</evidence>
<dbReference type="NCBIfam" id="TIGR00732">
    <property type="entry name" value="dprA"/>
    <property type="match status" value="1"/>
</dbReference>
<gene>
    <name evidence="4" type="ORF">EV192_106422</name>
</gene>
<dbReference type="InterPro" id="IPR003488">
    <property type="entry name" value="DprA"/>
</dbReference>
<dbReference type="Proteomes" id="UP000295680">
    <property type="component" value="Unassembled WGS sequence"/>
</dbReference>
<evidence type="ECO:0000313" key="4">
    <source>
        <dbReference type="EMBL" id="TCO56947.1"/>
    </source>
</evidence>
<sequence>MIRSGDVPDAVLEATSSRRLVDKAAEDLAAARRVGGRLVVPGDAEWPAWALLPLANAAGRGLRWACPPLGLWVRGKALLSELLERAVSVVGARAATGYGEHVATDLAYELARNGMTVVSGAAYGIDGCAHRGALNAEGRTLAVLACGIDQSYPAGHTQLLDRITGRGLVVSEYPPGTQPARHRFLVRNRLIAALSAGTVVVEAGVRSGARNTASSAAALGSVLMAVPGPVTSAMSAGCHELLRDGLATTVCTAAHVIEAVGQFGDDLAPKPTTESRPTDSLEGDALRVHEALEPRIEQSAERIAELSGVALTRVRAVLPALELLGLADRPETGWRRTKANHNPTKAPPTPQTQQTNNQQPAPT</sequence>
<organism evidence="4 5">
    <name type="scientific">Actinocrispum wychmicini</name>
    <dbReference type="NCBI Taxonomy" id="1213861"/>
    <lineage>
        <taxon>Bacteria</taxon>
        <taxon>Bacillati</taxon>
        <taxon>Actinomycetota</taxon>
        <taxon>Actinomycetes</taxon>
        <taxon>Pseudonocardiales</taxon>
        <taxon>Pseudonocardiaceae</taxon>
        <taxon>Actinocrispum</taxon>
    </lineage>
</organism>
<dbReference type="GO" id="GO:0009294">
    <property type="term" value="P:DNA-mediated transformation"/>
    <property type="evidence" value="ECO:0007669"/>
    <property type="project" value="InterPro"/>
</dbReference>